<dbReference type="Proteomes" id="UP000828390">
    <property type="component" value="Unassembled WGS sequence"/>
</dbReference>
<reference evidence="1" key="1">
    <citation type="journal article" date="2019" name="bioRxiv">
        <title>The Genome of the Zebra Mussel, Dreissena polymorpha: A Resource for Invasive Species Research.</title>
        <authorList>
            <person name="McCartney M.A."/>
            <person name="Auch B."/>
            <person name="Kono T."/>
            <person name="Mallez S."/>
            <person name="Zhang Y."/>
            <person name="Obille A."/>
            <person name="Becker A."/>
            <person name="Abrahante J.E."/>
            <person name="Garbe J."/>
            <person name="Badalamenti J.P."/>
            <person name="Herman A."/>
            <person name="Mangelson H."/>
            <person name="Liachko I."/>
            <person name="Sullivan S."/>
            <person name="Sone E.D."/>
            <person name="Koren S."/>
            <person name="Silverstein K.A.T."/>
            <person name="Beckman K.B."/>
            <person name="Gohl D.M."/>
        </authorList>
    </citation>
    <scope>NUCLEOTIDE SEQUENCE</scope>
    <source>
        <strain evidence="1">Duluth1</strain>
        <tissue evidence="1">Whole animal</tissue>
    </source>
</reference>
<comment type="caution">
    <text evidence="1">The sequence shown here is derived from an EMBL/GenBank/DDBJ whole genome shotgun (WGS) entry which is preliminary data.</text>
</comment>
<dbReference type="AlphaFoldDB" id="A0A9D4KWT1"/>
<name>A0A9D4KWT1_DREPO</name>
<accession>A0A9D4KWT1</accession>
<organism evidence="1 2">
    <name type="scientific">Dreissena polymorpha</name>
    <name type="common">Zebra mussel</name>
    <name type="synonym">Mytilus polymorpha</name>
    <dbReference type="NCBI Taxonomy" id="45954"/>
    <lineage>
        <taxon>Eukaryota</taxon>
        <taxon>Metazoa</taxon>
        <taxon>Spiralia</taxon>
        <taxon>Lophotrochozoa</taxon>
        <taxon>Mollusca</taxon>
        <taxon>Bivalvia</taxon>
        <taxon>Autobranchia</taxon>
        <taxon>Heteroconchia</taxon>
        <taxon>Euheterodonta</taxon>
        <taxon>Imparidentia</taxon>
        <taxon>Neoheterodontei</taxon>
        <taxon>Myida</taxon>
        <taxon>Dreissenoidea</taxon>
        <taxon>Dreissenidae</taxon>
        <taxon>Dreissena</taxon>
    </lineage>
</organism>
<proteinExistence type="predicted"/>
<reference evidence="1" key="2">
    <citation type="submission" date="2020-11" db="EMBL/GenBank/DDBJ databases">
        <authorList>
            <person name="McCartney M.A."/>
            <person name="Auch B."/>
            <person name="Kono T."/>
            <person name="Mallez S."/>
            <person name="Becker A."/>
            <person name="Gohl D.M."/>
            <person name="Silverstein K.A.T."/>
            <person name="Koren S."/>
            <person name="Bechman K.B."/>
            <person name="Herman A."/>
            <person name="Abrahante J.E."/>
            <person name="Garbe J."/>
        </authorList>
    </citation>
    <scope>NUCLEOTIDE SEQUENCE</scope>
    <source>
        <strain evidence="1">Duluth1</strain>
        <tissue evidence="1">Whole animal</tissue>
    </source>
</reference>
<gene>
    <name evidence="1" type="ORF">DPMN_089366</name>
</gene>
<dbReference type="EMBL" id="JAIWYP010000003">
    <property type="protein sequence ID" value="KAH3847054.1"/>
    <property type="molecule type" value="Genomic_DNA"/>
</dbReference>
<keyword evidence="2" id="KW-1185">Reference proteome</keyword>
<evidence type="ECO:0000313" key="1">
    <source>
        <dbReference type="EMBL" id="KAH3847054.1"/>
    </source>
</evidence>
<evidence type="ECO:0000313" key="2">
    <source>
        <dbReference type="Proteomes" id="UP000828390"/>
    </source>
</evidence>
<sequence length="84" mass="9834">MFILQRGKTSAEDRRRLSAGYQQHLNLAQLPEDVWSMFVQASDKNENLSGKFFRPLMRINSMELIQKCLTTLLHAGQKEFRKHV</sequence>
<protein>
    <submittedName>
        <fullName evidence="1">Uncharacterized protein</fullName>
    </submittedName>
</protein>